<feature type="chain" id="PRO_5043383263" description="Secreted protein" evidence="1">
    <location>
        <begin position="19"/>
        <end position="128"/>
    </location>
</feature>
<dbReference type="AlphaFoldDB" id="A0AAV5LEU4"/>
<evidence type="ECO:0000256" key="1">
    <source>
        <dbReference type="SAM" id="SignalP"/>
    </source>
</evidence>
<name>A0AAV5LEU4_9ROSI</name>
<keyword evidence="1" id="KW-0732">Signal</keyword>
<evidence type="ECO:0000313" key="2">
    <source>
        <dbReference type="EMBL" id="GKV35439.1"/>
    </source>
</evidence>
<organism evidence="2 3">
    <name type="scientific">Rubroshorea leprosula</name>
    <dbReference type="NCBI Taxonomy" id="152421"/>
    <lineage>
        <taxon>Eukaryota</taxon>
        <taxon>Viridiplantae</taxon>
        <taxon>Streptophyta</taxon>
        <taxon>Embryophyta</taxon>
        <taxon>Tracheophyta</taxon>
        <taxon>Spermatophyta</taxon>
        <taxon>Magnoliopsida</taxon>
        <taxon>eudicotyledons</taxon>
        <taxon>Gunneridae</taxon>
        <taxon>Pentapetalae</taxon>
        <taxon>rosids</taxon>
        <taxon>malvids</taxon>
        <taxon>Malvales</taxon>
        <taxon>Dipterocarpaceae</taxon>
        <taxon>Rubroshorea</taxon>
    </lineage>
</organism>
<proteinExistence type="predicted"/>
<evidence type="ECO:0008006" key="4">
    <source>
        <dbReference type="Google" id="ProtNLM"/>
    </source>
</evidence>
<accession>A0AAV5LEU4</accession>
<keyword evidence="3" id="KW-1185">Reference proteome</keyword>
<evidence type="ECO:0000313" key="3">
    <source>
        <dbReference type="Proteomes" id="UP001054252"/>
    </source>
</evidence>
<comment type="caution">
    <text evidence="2">The sequence shown here is derived from an EMBL/GenBank/DDBJ whole genome shotgun (WGS) entry which is preliminary data.</text>
</comment>
<reference evidence="2 3" key="1">
    <citation type="journal article" date="2021" name="Commun. Biol.">
        <title>The genome of Shorea leprosula (Dipterocarpaceae) highlights the ecological relevance of drought in aseasonal tropical rainforests.</title>
        <authorList>
            <person name="Ng K.K.S."/>
            <person name="Kobayashi M.J."/>
            <person name="Fawcett J.A."/>
            <person name="Hatakeyama M."/>
            <person name="Paape T."/>
            <person name="Ng C.H."/>
            <person name="Ang C.C."/>
            <person name="Tnah L.H."/>
            <person name="Lee C.T."/>
            <person name="Nishiyama T."/>
            <person name="Sese J."/>
            <person name="O'Brien M.J."/>
            <person name="Copetti D."/>
            <person name="Mohd Noor M.I."/>
            <person name="Ong R.C."/>
            <person name="Putra M."/>
            <person name="Sireger I.Z."/>
            <person name="Indrioko S."/>
            <person name="Kosugi Y."/>
            <person name="Izuno A."/>
            <person name="Isagi Y."/>
            <person name="Lee S.L."/>
            <person name="Shimizu K.K."/>
        </authorList>
    </citation>
    <scope>NUCLEOTIDE SEQUENCE [LARGE SCALE GENOMIC DNA]</scope>
    <source>
        <strain evidence="2">214</strain>
    </source>
</reference>
<gene>
    <name evidence="2" type="ORF">SLEP1_g43702</name>
</gene>
<feature type="signal peptide" evidence="1">
    <location>
        <begin position="1"/>
        <end position="18"/>
    </location>
</feature>
<dbReference type="EMBL" id="BPVZ01000111">
    <property type="protein sequence ID" value="GKV35439.1"/>
    <property type="molecule type" value="Genomic_DNA"/>
</dbReference>
<sequence>MNCFFFVFFFFLSSSSDPRALLFLFPLTLCTRRALLPPPFFRPEILQSLGISPYFLVLKHLLNPEISLPCWKIRICPALLCPSAGCSYLVGVICSDFGRELSSSMPPATSPTCSPVSLLANSGMWQPL</sequence>
<dbReference type="Proteomes" id="UP001054252">
    <property type="component" value="Unassembled WGS sequence"/>
</dbReference>
<protein>
    <recommendedName>
        <fullName evidence="4">Secreted protein</fullName>
    </recommendedName>
</protein>